<accession>A0A2C9WXN6</accession>
<keyword evidence="8 10" id="KW-0961">Cell wall biogenesis/degradation</keyword>
<feature type="binding site" evidence="9">
    <location>
        <position position="211"/>
    </location>
    <ligand>
        <name>Zn(2+)</name>
        <dbReference type="ChEBI" id="CHEBI:29105"/>
        <note>catalytic</note>
    </ligand>
</feature>
<evidence type="ECO:0000256" key="6">
    <source>
        <dbReference type="ARBA" id="ARBA00022997"/>
    </source>
</evidence>
<evidence type="ECO:0000256" key="8">
    <source>
        <dbReference type="ARBA" id="ARBA00023316"/>
    </source>
</evidence>
<keyword evidence="6 9" id="KW-0224">Dipeptidase</keyword>
<dbReference type="PANTHER" id="PTHR43126:SF2">
    <property type="entry name" value="D-ALANYL-D-ALANINE DIPEPTIDASE"/>
    <property type="match status" value="1"/>
</dbReference>
<dbReference type="Proteomes" id="UP000194857">
    <property type="component" value="Unassembled WGS sequence"/>
</dbReference>
<keyword evidence="4 9" id="KW-0378">Hydrolase</keyword>
<keyword evidence="5 9" id="KW-0862">Zinc</keyword>
<dbReference type="GO" id="GO:0071555">
    <property type="term" value="P:cell wall organization"/>
    <property type="evidence" value="ECO:0007669"/>
    <property type="project" value="UniProtKB-KW"/>
</dbReference>
<name>A0A2C9WXN6_PSEAI</name>
<evidence type="ECO:0000256" key="10">
    <source>
        <dbReference type="PIRNR" id="PIRNR026671"/>
    </source>
</evidence>
<evidence type="ECO:0000256" key="5">
    <source>
        <dbReference type="ARBA" id="ARBA00022833"/>
    </source>
</evidence>
<dbReference type="EMBL" id="CP136986">
    <property type="protein sequence ID" value="WOS79350.1"/>
    <property type="molecule type" value="Genomic_DNA"/>
</dbReference>
<dbReference type="GO" id="GO:0160237">
    <property type="term" value="F:D-Ala-D-Ala dipeptidase activity"/>
    <property type="evidence" value="ECO:0007669"/>
    <property type="project" value="UniProtKB-EC"/>
</dbReference>
<dbReference type="PIRSF" id="PIRSF026671">
    <property type="entry name" value="AA_dipeptidase"/>
    <property type="match status" value="1"/>
</dbReference>
<evidence type="ECO:0000256" key="9">
    <source>
        <dbReference type="HAMAP-Rule" id="MF_01924"/>
    </source>
</evidence>
<gene>
    <name evidence="9" type="primary">ddpX</name>
    <name evidence="11" type="ORF">CAZ10_17625</name>
    <name evidence="12" type="ORF">L4V69_09450</name>
</gene>
<feature type="active site" description="Proton donor/acceptor" evidence="9">
    <location>
        <position position="208"/>
    </location>
</feature>
<keyword evidence="7 9" id="KW-0482">Metalloprotease</keyword>
<dbReference type="HAMAP" id="MF_01924">
    <property type="entry name" value="A_A_dipeptidase"/>
    <property type="match status" value="1"/>
</dbReference>
<evidence type="ECO:0000256" key="3">
    <source>
        <dbReference type="ARBA" id="ARBA00022723"/>
    </source>
</evidence>
<dbReference type="PANTHER" id="PTHR43126">
    <property type="entry name" value="D-ALANYL-D-ALANINE DIPEPTIDASE"/>
    <property type="match status" value="1"/>
</dbReference>
<evidence type="ECO:0000313" key="11">
    <source>
        <dbReference type="EMBL" id="OTI60899.1"/>
    </source>
</evidence>
<evidence type="ECO:0000256" key="1">
    <source>
        <dbReference type="ARBA" id="ARBA00001362"/>
    </source>
</evidence>
<reference evidence="13" key="1">
    <citation type="submission" date="2017-05" db="EMBL/GenBank/DDBJ databases">
        <authorList>
            <person name="Giani T."/>
            <person name="Arena F."/>
            <person name="Pollini S."/>
            <person name="Di Pilato V."/>
            <person name="D'Andrea M.M."/>
            <person name="Henrici De Angelis L."/>
            <person name="Bassetti M."/>
            <person name="Rossolini G.M."/>
        </authorList>
    </citation>
    <scope>NUCLEOTIDE SEQUENCE [LARGE SCALE GENOMIC DNA]</scope>
    <source>
        <strain evidence="13">S567_C10_BS</strain>
    </source>
</reference>
<dbReference type="SUPFAM" id="SSF55166">
    <property type="entry name" value="Hedgehog/DD-peptidase"/>
    <property type="match status" value="1"/>
</dbReference>
<dbReference type="EC" id="3.4.13.22" evidence="9 10"/>
<evidence type="ECO:0000256" key="2">
    <source>
        <dbReference type="ARBA" id="ARBA00022670"/>
    </source>
</evidence>
<feature type="binding site" evidence="9">
    <location>
        <position position="137"/>
    </location>
    <ligand>
        <name>Zn(2+)</name>
        <dbReference type="ChEBI" id="CHEBI:29105"/>
        <note>catalytic</note>
    </ligand>
</feature>
<organism evidence="11 13">
    <name type="scientific">Pseudomonas aeruginosa</name>
    <dbReference type="NCBI Taxonomy" id="287"/>
    <lineage>
        <taxon>Bacteria</taxon>
        <taxon>Pseudomonadati</taxon>
        <taxon>Pseudomonadota</taxon>
        <taxon>Gammaproteobacteria</taxon>
        <taxon>Pseudomonadales</taxon>
        <taxon>Pseudomonadaceae</taxon>
        <taxon>Pseudomonas</taxon>
    </lineage>
</organism>
<dbReference type="InterPro" id="IPR009045">
    <property type="entry name" value="Zn_M74/Hedgehog-like"/>
</dbReference>
<feature type="site" description="Transition state stabilizer" evidence="9">
    <location>
        <position position="88"/>
    </location>
</feature>
<dbReference type="KEGG" id="paeb:NCGM1900_1198"/>
<sequence length="253" mass="28274">MTDFTQAIPVLPEPDWHAVAGIPIVDAGTPLEALGLSRDFSVWPAYHKLGIPHAIPECHARGEVFERLLRVAAALPGGVRLVVLDAWRPFAVQQYLYDSLSSALAAHYPRAGEAELERLTRQFVSPPSSSREAPSPHLTGGAVDVTLCDAQGRWLDMGSAFDEAVPASYTAYFERLAEPDARQRRVRDHRRLLYHAMLDAGFSNLPSEWWHYDFGDQLWAWHTGATQALFGPVQLQAMDALWRQQLQKRPLAD</sequence>
<comment type="cofactor">
    <cofactor evidence="9">
        <name>Zn(2+)</name>
        <dbReference type="ChEBI" id="CHEBI:29105"/>
    </cofactor>
    <text evidence="9">Binds 1 zinc ion per subunit.</text>
</comment>
<dbReference type="Gene3D" id="3.30.1380.10">
    <property type="match status" value="1"/>
</dbReference>
<dbReference type="CDD" id="cd14843">
    <property type="entry name" value="D-Ala-D-Ala_dipeptidase_like"/>
    <property type="match status" value="1"/>
</dbReference>
<dbReference type="GO" id="GO:0006508">
    <property type="term" value="P:proteolysis"/>
    <property type="evidence" value="ECO:0007669"/>
    <property type="project" value="UniProtKB-KW"/>
</dbReference>
<dbReference type="GO" id="GO:0008237">
    <property type="term" value="F:metallopeptidase activity"/>
    <property type="evidence" value="ECO:0007669"/>
    <property type="project" value="UniProtKB-KW"/>
</dbReference>
<comment type="function">
    <text evidence="9 10">Catalyzes hydrolysis of the D-alanyl-D-alanine dipeptide.</text>
</comment>
<proteinExistence type="inferred from homology"/>
<dbReference type="InterPro" id="IPR000755">
    <property type="entry name" value="A_A_dipeptidase"/>
</dbReference>
<dbReference type="GO" id="GO:0008270">
    <property type="term" value="F:zinc ion binding"/>
    <property type="evidence" value="ECO:0007669"/>
    <property type="project" value="UniProtKB-UniRule"/>
</dbReference>
<evidence type="ECO:0000256" key="7">
    <source>
        <dbReference type="ARBA" id="ARBA00023049"/>
    </source>
</evidence>
<evidence type="ECO:0000313" key="13">
    <source>
        <dbReference type="Proteomes" id="UP000194857"/>
    </source>
</evidence>
<keyword evidence="2 9" id="KW-0645">Protease</keyword>
<comment type="similarity">
    <text evidence="9 10">Belongs to the peptidase M15D family.</text>
</comment>
<evidence type="ECO:0000256" key="4">
    <source>
        <dbReference type="ARBA" id="ARBA00022801"/>
    </source>
</evidence>
<reference evidence="11" key="2">
    <citation type="submission" date="2017-05" db="EMBL/GenBank/DDBJ databases">
        <authorList>
            <person name="Song R."/>
            <person name="Chenine A.L."/>
            <person name="Ruprecht R.M."/>
        </authorList>
    </citation>
    <scope>NUCLEOTIDE SEQUENCE [LARGE SCALE GENOMIC DNA]</scope>
    <source>
        <strain evidence="11">S567_C10_BS</strain>
    </source>
</reference>
<comment type="catalytic activity">
    <reaction evidence="1 9 10">
        <text>D-alanyl-D-alanine + H2O = 2 D-alanine</text>
        <dbReference type="Rhea" id="RHEA:20661"/>
        <dbReference type="ChEBI" id="CHEBI:15377"/>
        <dbReference type="ChEBI" id="CHEBI:57416"/>
        <dbReference type="ChEBI" id="CHEBI:57822"/>
        <dbReference type="EC" id="3.4.13.22"/>
    </reaction>
</comment>
<reference evidence="12" key="3">
    <citation type="submission" date="2023-06" db="EMBL/GenBank/DDBJ databases">
        <authorList>
            <consortium name="Clinical and Environmental Microbiology Branch: Whole genome sequencing antimicrobial resistance pathogens in the healthcare setting"/>
        </authorList>
    </citation>
    <scope>NUCLEOTIDE SEQUENCE</scope>
    <source>
        <strain evidence="12">2021CK-01020</strain>
    </source>
</reference>
<dbReference type="EMBL" id="NFFZ01000008">
    <property type="protein sequence ID" value="OTI60899.1"/>
    <property type="molecule type" value="Genomic_DNA"/>
</dbReference>
<protein>
    <recommendedName>
        <fullName evidence="9 10">D-alanyl-D-alanine dipeptidase</fullName>
        <shortName evidence="9 10">D-Ala-D-Ala dipeptidase</shortName>
        <ecNumber evidence="9 10">3.4.13.22</ecNumber>
    </recommendedName>
</protein>
<keyword evidence="3 9" id="KW-0479">Metal-binding</keyword>
<dbReference type="Pfam" id="PF01427">
    <property type="entry name" value="Peptidase_M15"/>
    <property type="match status" value="1"/>
</dbReference>
<dbReference type="Proteomes" id="UP001297540">
    <property type="component" value="Chromosome"/>
</dbReference>
<reference evidence="12" key="4">
    <citation type="submission" date="2023-10" db="EMBL/GenBank/DDBJ databases">
        <title>Pathogen: clinical or host-associated sample.</title>
        <authorList>
            <person name="Hergert J."/>
            <person name="Casey R."/>
            <person name="Wagner J."/>
            <person name="Young E.L."/>
            <person name="Oakeson K.F."/>
        </authorList>
    </citation>
    <scope>NUCLEOTIDE SEQUENCE</scope>
    <source>
        <strain evidence="12">2021CK-01020</strain>
    </source>
</reference>
<evidence type="ECO:0000313" key="12">
    <source>
        <dbReference type="EMBL" id="WOS79350.1"/>
    </source>
</evidence>
<feature type="binding site" evidence="9">
    <location>
        <position position="144"/>
    </location>
    <ligand>
        <name>Zn(2+)</name>
        <dbReference type="ChEBI" id="CHEBI:29105"/>
        <note>catalytic</note>
    </ligand>
</feature>
<dbReference type="AlphaFoldDB" id="A0A2C9WXN6"/>
<dbReference type="RefSeq" id="WP_003092734.1">
    <property type="nucleotide sequence ID" value="NZ_AP014622.1"/>
</dbReference>